<dbReference type="RefSeq" id="WP_048390798.1">
    <property type="nucleotide sequence ID" value="NZ_CP137622.1"/>
</dbReference>
<proteinExistence type="predicted"/>
<dbReference type="EMBL" id="UAQE01000001">
    <property type="protein sequence ID" value="SPT98550.1"/>
    <property type="molecule type" value="Genomic_DNA"/>
</dbReference>
<reference evidence="1 2" key="1">
    <citation type="submission" date="2018-06" db="EMBL/GenBank/DDBJ databases">
        <authorList>
            <consortium name="Pathogen Informatics"/>
            <person name="Doyle S."/>
        </authorList>
    </citation>
    <scope>NUCLEOTIDE SEQUENCE [LARGE SCALE GENOMIC DNA]</scope>
    <source>
        <strain evidence="1 2">NCTC7582</strain>
    </source>
</reference>
<evidence type="ECO:0000313" key="1">
    <source>
        <dbReference type="EMBL" id="SPT98550.1"/>
    </source>
</evidence>
<gene>
    <name evidence="1" type="ORF">NCTC7582_01738</name>
</gene>
<sequence>MAWTFSFNVTNDTDRDLELVESQLHWGYWNTNGEEDKGPQSIKAGQTIQAVGVKSAFGPNGYEFSCSWKDNNKNHEGNMQEPYGVVSLYVNVPYNNPNEATCRANGYFEVNEWKGITHDGHNFVRDIRISNKMDRIRKKEVPNSLYTDWSKIDTLKVVENVETIDLNQYIPSGVNFEKKAIFKTSIFKISKKLWDGVNDVDFDSLYLKKREVNDYFSVEVTCIRADASKVETVTRRGKIKVKDEQFISTTSKKVVEKVSTIETALKFSEKASVSEEKIVKASVEQELQTELRAKFNILNSVTKEQQQTERKSIDREFEAPNDKDMDVVPWIFSKMILLYRTDKDNVTTLIGASEWDYAILNRTHEFDVMDNAKIKVTTGGEN</sequence>
<evidence type="ECO:0000313" key="2">
    <source>
        <dbReference type="Proteomes" id="UP000251431"/>
    </source>
</evidence>
<organism evidence="1 2">
    <name type="scientific">Lysinibacillus capsici</name>
    <dbReference type="NCBI Taxonomy" id="2115968"/>
    <lineage>
        <taxon>Bacteria</taxon>
        <taxon>Bacillati</taxon>
        <taxon>Bacillota</taxon>
        <taxon>Bacilli</taxon>
        <taxon>Bacillales</taxon>
        <taxon>Bacillaceae</taxon>
        <taxon>Lysinibacillus</taxon>
    </lineage>
</organism>
<protein>
    <submittedName>
        <fullName evidence="1">Uncharacterized protein</fullName>
    </submittedName>
</protein>
<name>A0A2X0Y7V7_9BACI</name>
<dbReference type="Proteomes" id="UP000251431">
    <property type="component" value="Unassembled WGS sequence"/>
</dbReference>
<dbReference type="Gene3D" id="2.60.270.50">
    <property type="match status" value="1"/>
</dbReference>
<accession>A0A2X0Y7V7</accession>
<dbReference type="AlphaFoldDB" id="A0A2X0Y7V7"/>